<dbReference type="Pfam" id="PF01612">
    <property type="entry name" value="DNA_pol_A_exo1"/>
    <property type="match status" value="1"/>
</dbReference>
<evidence type="ECO:0000259" key="1">
    <source>
        <dbReference type="SMART" id="SM00474"/>
    </source>
</evidence>
<dbReference type="SMART" id="SM00474">
    <property type="entry name" value="35EXOc"/>
    <property type="match status" value="1"/>
</dbReference>
<dbReference type="OrthoDB" id="18193at2759"/>
<accession>A0A016UAV2</accession>
<dbReference type="STRING" id="53326.A0A016UAV2"/>
<dbReference type="GO" id="GO:0003676">
    <property type="term" value="F:nucleic acid binding"/>
    <property type="evidence" value="ECO:0007669"/>
    <property type="project" value="InterPro"/>
</dbReference>
<dbReference type="AlphaFoldDB" id="A0A016UAV2"/>
<comment type="caution">
    <text evidence="2">The sequence shown here is derived from an EMBL/GenBank/DDBJ whole genome shotgun (WGS) entry which is preliminary data.</text>
</comment>
<dbReference type="EMBL" id="JARK01001383">
    <property type="protein sequence ID" value="EYC12444.1"/>
    <property type="molecule type" value="Genomic_DNA"/>
</dbReference>
<dbReference type="SUPFAM" id="SSF53098">
    <property type="entry name" value="Ribonuclease H-like"/>
    <property type="match status" value="1"/>
</dbReference>
<dbReference type="Proteomes" id="UP000024635">
    <property type="component" value="Unassembled WGS sequence"/>
</dbReference>
<dbReference type="PANTHER" id="PTHR47765">
    <property type="entry name" value="3'-5' EXONUCLEASE DOMAIN-CONTAINING PROTEIN"/>
    <property type="match status" value="1"/>
</dbReference>
<dbReference type="InterPro" id="IPR002782">
    <property type="entry name" value="Mut7-C_RNAse_dom"/>
</dbReference>
<dbReference type="InterPro" id="IPR052408">
    <property type="entry name" value="Exonuclease_MUT-7-like"/>
</dbReference>
<proteinExistence type="predicted"/>
<dbReference type="InterPro" id="IPR002562">
    <property type="entry name" value="3'-5'_exonuclease_dom"/>
</dbReference>
<gene>
    <name evidence="2" type="primary">Acey_s0047.g1485</name>
    <name evidence="2" type="synonym">Acey-mut-7</name>
    <name evidence="2" type="ORF">Y032_0047g1485</name>
</gene>
<dbReference type="GO" id="GO:0006139">
    <property type="term" value="P:nucleobase-containing compound metabolic process"/>
    <property type="evidence" value="ECO:0007669"/>
    <property type="project" value="InterPro"/>
</dbReference>
<organism evidence="2 3">
    <name type="scientific">Ancylostoma ceylanicum</name>
    <dbReference type="NCBI Taxonomy" id="53326"/>
    <lineage>
        <taxon>Eukaryota</taxon>
        <taxon>Metazoa</taxon>
        <taxon>Ecdysozoa</taxon>
        <taxon>Nematoda</taxon>
        <taxon>Chromadorea</taxon>
        <taxon>Rhabditida</taxon>
        <taxon>Rhabditina</taxon>
        <taxon>Rhabditomorpha</taxon>
        <taxon>Strongyloidea</taxon>
        <taxon>Ancylostomatidae</taxon>
        <taxon>Ancylostomatinae</taxon>
        <taxon>Ancylostoma</taxon>
    </lineage>
</organism>
<dbReference type="Pfam" id="PF01927">
    <property type="entry name" value="Mut7-C"/>
    <property type="match status" value="1"/>
</dbReference>
<reference evidence="3" key="1">
    <citation type="journal article" date="2015" name="Nat. Genet.">
        <title>The genome and transcriptome of the zoonotic hookworm Ancylostoma ceylanicum identify infection-specific gene families.</title>
        <authorList>
            <person name="Schwarz E.M."/>
            <person name="Hu Y."/>
            <person name="Antoshechkin I."/>
            <person name="Miller M.M."/>
            <person name="Sternberg P.W."/>
            <person name="Aroian R.V."/>
        </authorList>
    </citation>
    <scope>NUCLEOTIDE SEQUENCE</scope>
    <source>
        <strain evidence="3">HY135</strain>
    </source>
</reference>
<dbReference type="Gene3D" id="3.30.420.10">
    <property type="entry name" value="Ribonuclease H-like superfamily/Ribonuclease H"/>
    <property type="match status" value="1"/>
</dbReference>
<name>A0A016UAV2_9BILA</name>
<sequence>MSHHMQRGALTVCPPTHLCMDVTVLILARYHRSEEHNMAQDVSSNEAVYVEGEEAPRKLTKAEKKALYKPAYEEPHGTRRKLLKEIFLNEKNEAMKDELIQSILYSIYDSDENPYDSMLQLHKICPDYTSVKPKSLAALTVAHFRSWLYKLDDPLALFERCVTTELQVDAFRIATAKHTGNLKLFKEIFCLDTPSLLPFIKEEVQSMVDHHMFKEAMGVVEEFHLQNEYGLNAFIIPCLLQDKLSSVVKFIESNKEIQKEFLSFLDSFVSLSEDEVMDRLKDYKDANVMTLPYERFTGKTVEKLIFKLASDLQLPIESVAPRFFRARKEGELRFKVQSRFAAGELSDDAYFGHVSEALRTGDEKLKMYFIRHLTSFRYYEDAVRWAVYCNISEDKLPHALQSYLINNPEAADEAEKNIRRMEKRAEDVGDGDADLFAGYPIMMVENKKQLYELMDKLNGQEFIGIDSEWKPQCMVPNESVALLQIAILDGVYLVDFCSRELKLTECDWDIFLQTLLCGPSKKVGFDLTNDLRALFAAASTPNIRSVVDNLCNVVCLKRLVENLLNADRYFLGNQIKDLDIAAQIEGDNDRDPGEDDAVIHFKLSDLSERLLDITLDKSEQRGNWSLRPLRKKQKAYAAMDAYIVIELYGELNKRAIARGLDFESFVQQSVVNGKKKDKVRLRKERVKMDDMTWAEICDKLSDVQSGTRPATQLQCIVDSMLLGLGKHLRRCGVNVLIPGDRSELKMRARGNSRIIVTSGKAYDELRRQFADRVLAIPNASALGPIEQLKCVFAKNKVTFAGLDVFSRCMECNGSCFVQAPGPVIQALFENNVTCRNGFHDEPFNVVGWTERLSSLDCRDFAGIGCRLLSANEEHMVMQCHGGVVYITANIVKHDHFEEGVDILVRKLSDYFFHYFVLLFF</sequence>
<keyword evidence="3" id="KW-1185">Reference proteome</keyword>
<dbReference type="PANTHER" id="PTHR47765:SF2">
    <property type="entry name" value="EXONUCLEASE MUT-7 HOMOLOG"/>
    <property type="match status" value="1"/>
</dbReference>
<evidence type="ECO:0000313" key="3">
    <source>
        <dbReference type="Proteomes" id="UP000024635"/>
    </source>
</evidence>
<feature type="domain" description="3'-5' exonuclease" evidence="1">
    <location>
        <begin position="441"/>
        <end position="656"/>
    </location>
</feature>
<dbReference type="InterPro" id="IPR012337">
    <property type="entry name" value="RNaseH-like_sf"/>
</dbReference>
<dbReference type="InterPro" id="IPR036397">
    <property type="entry name" value="RNaseH_sf"/>
</dbReference>
<protein>
    <recommendedName>
        <fullName evidence="1">3'-5' exonuclease domain-containing protein</fullName>
    </recommendedName>
</protein>
<evidence type="ECO:0000313" key="2">
    <source>
        <dbReference type="EMBL" id="EYC12444.1"/>
    </source>
</evidence>
<dbReference type="GO" id="GO:0008408">
    <property type="term" value="F:3'-5' exonuclease activity"/>
    <property type="evidence" value="ECO:0007669"/>
    <property type="project" value="InterPro"/>
</dbReference>